<dbReference type="GO" id="GO:0051301">
    <property type="term" value="P:cell division"/>
    <property type="evidence" value="ECO:0007669"/>
    <property type="project" value="UniProtKB-KW"/>
</dbReference>
<dbReference type="Proteomes" id="UP000199350">
    <property type="component" value="Chromosome I"/>
</dbReference>
<keyword evidence="6 7" id="KW-0067">ATP-binding</keyword>
<evidence type="ECO:0000256" key="4">
    <source>
        <dbReference type="ARBA" id="ARBA00022598"/>
    </source>
</evidence>
<evidence type="ECO:0000256" key="5">
    <source>
        <dbReference type="ARBA" id="ARBA00022741"/>
    </source>
</evidence>
<dbReference type="GO" id="GO:0005737">
    <property type="term" value="C:cytoplasm"/>
    <property type="evidence" value="ECO:0007669"/>
    <property type="project" value="UniProtKB-SubCell"/>
</dbReference>
<evidence type="ECO:0000256" key="8">
    <source>
        <dbReference type="RuleBase" id="RU003664"/>
    </source>
</evidence>
<evidence type="ECO:0000313" key="11">
    <source>
        <dbReference type="EMBL" id="SDL82882.1"/>
    </source>
</evidence>
<name>A0A1G9N8L8_9CORY</name>
<feature type="binding site" evidence="7">
    <location>
        <begin position="121"/>
        <end position="127"/>
    </location>
    <ligand>
        <name>ATP</name>
        <dbReference type="ChEBI" id="CHEBI:30616"/>
    </ligand>
</feature>
<dbReference type="EC" id="6.3.2.9" evidence="7 8"/>
<dbReference type="Pfam" id="PF21799">
    <property type="entry name" value="MurD-like_N"/>
    <property type="match status" value="1"/>
</dbReference>
<keyword evidence="7 8" id="KW-0131">Cell cycle</keyword>
<evidence type="ECO:0000256" key="1">
    <source>
        <dbReference type="ARBA" id="ARBA00004496"/>
    </source>
</evidence>
<keyword evidence="7 8" id="KW-0573">Peptidoglycan synthesis</keyword>
<dbReference type="GO" id="GO:0071555">
    <property type="term" value="P:cell wall organization"/>
    <property type="evidence" value="ECO:0007669"/>
    <property type="project" value="UniProtKB-KW"/>
</dbReference>
<evidence type="ECO:0000259" key="9">
    <source>
        <dbReference type="Pfam" id="PF02875"/>
    </source>
</evidence>
<dbReference type="GO" id="GO:0008764">
    <property type="term" value="F:UDP-N-acetylmuramoylalanine-D-glutamate ligase activity"/>
    <property type="evidence" value="ECO:0007669"/>
    <property type="project" value="UniProtKB-UniRule"/>
</dbReference>
<evidence type="ECO:0000313" key="12">
    <source>
        <dbReference type="Proteomes" id="UP000199350"/>
    </source>
</evidence>
<keyword evidence="7 8" id="KW-0133">Cell shape</keyword>
<accession>A0A1G9N8L8</accession>
<dbReference type="Gene3D" id="3.40.1190.10">
    <property type="entry name" value="Mur-like, catalytic domain"/>
    <property type="match status" value="1"/>
</dbReference>
<dbReference type="InterPro" id="IPR036615">
    <property type="entry name" value="Mur_ligase_C_dom_sf"/>
</dbReference>
<dbReference type="SUPFAM" id="SSF51984">
    <property type="entry name" value="MurCD N-terminal domain"/>
    <property type="match status" value="1"/>
</dbReference>
<dbReference type="UniPathway" id="UPA00219"/>
<dbReference type="Gene3D" id="3.90.190.20">
    <property type="entry name" value="Mur ligase, C-terminal domain"/>
    <property type="match status" value="1"/>
</dbReference>
<reference evidence="12" key="1">
    <citation type="submission" date="2016-10" db="EMBL/GenBank/DDBJ databases">
        <authorList>
            <person name="Varghese N."/>
            <person name="Submissions S."/>
        </authorList>
    </citation>
    <scope>NUCLEOTIDE SEQUENCE [LARGE SCALE GENOMIC DNA]</scope>
    <source>
        <strain evidence="12">DSM 20632</strain>
    </source>
</reference>
<keyword evidence="4 7" id="KW-0436">Ligase</keyword>
<comment type="similarity">
    <text evidence="7">Belongs to the MurCDEF family.</text>
</comment>
<dbReference type="NCBIfam" id="TIGR01087">
    <property type="entry name" value="murD"/>
    <property type="match status" value="1"/>
</dbReference>
<dbReference type="SUPFAM" id="SSF53623">
    <property type="entry name" value="MurD-like peptide ligases, catalytic domain"/>
    <property type="match status" value="1"/>
</dbReference>
<dbReference type="PANTHER" id="PTHR43692">
    <property type="entry name" value="UDP-N-ACETYLMURAMOYLALANINE--D-GLUTAMATE LIGASE"/>
    <property type="match status" value="1"/>
</dbReference>
<dbReference type="GO" id="GO:0005524">
    <property type="term" value="F:ATP binding"/>
    <property type="evidence" value="ECO:0007669"/>
    <property type="project" value="UniProtKB-UniRule"/>
</dbReference>
<feature type="domain" description="Mur ligase C-terminal" evidence="9">
    <location>
        <begin position="320"/>
        <end position="442"/>
    </location>
</feature>
<evidence type="ECO:0000256" key="2">
    <source>
        <dbReference type="ARBA" id="ARBA00004752"/>
    </source>
</evidence>
<keyword evidence="12" id="KW-1185">Reference proteome</keyword>
<dbReference type="EMBL" id="LT629700">
    <property type="protein sequence ID" value="SDL82882.1"/>
    <property type="molecule type" value="Genomic_DNA"/>
</dbReference>
<feature type="domain" description="Mur ligase central" evidence="10">
    <location>
        <begin position="119"/>
        <end position="252"/>
    </location>
</feature>
<evidence type="ECO:0000259" key="10">
    <source>
        <dbReference type="Pfam" id="PF08245"/>
    </source>
</evidence>
<dbReference type="PANTHER" id="PTHR43692:SF1">
    <property type="entry name" value="UDP-N-ACETYLMURAMOYLALANINE--D-GLUTAMATE LIGASE"/>
    <property type="match status" value="1"/>
</dbReference>
<keyword evidence="7 8" id="KW-0132">Cell division</keyword>
<keyword evidence="5 7" id="KW-0547">Nucleotide-binding</keyword>
<dbReference type="GO" id="GO:0009252">
    <property type="term" value="P:peptidoglycan biosynthetic process"/>
    <property type="evidence" value="ECO:0007669"/>
    <property type="project" value="UniProtKB-UniRule"/>
</dbReference>
<protein>
    <recommendedName>
        <fullName evidence="7 8">UDP-N-acetylmuramoylalanine--D-glutamate ligase</fullName>
        <ecNumber evidence="7 8">6.3.2.9</ecNumber>
    </recommendedName>
    <alternativeName>
        <fullName evidence="7">D-glutamic acid-adding enzyme</fullName>
    </alternativeName>
    <alternativeName>
        <fullName evidence="7">UDP-N-acetylmuramoyl-L-alanyl-D-glutamate synthetase</fullName>
    </alternativeName>
</protein>
<sequence length="468" mass="47759">MTQLVNGDGAVLVAGAGVSGLGAAKLLRAVGARFVVADDNPANQERVREAVGAETVTTAEARDRLGEFGTVVTSPGWRPDTPLLVATGEAGIEVIGDVELCYRLDRAGVFGPPRTWLVVTGTNGKTTTTGMLAAIMREAENDTGLRAQACGNIGVAVSDALLDPERVDVLVAELSSFQLHWSQQLTPDAGVLLNLADDHIDWHGSFAAYADAKAKVLHARSAVVGVDDPEVVRLAERTGRKDIVGFTLGEPSASEAGVVGGRIVFNNAGELIDLASAEGIEPAGVAGVLDALAAAAVAVTQGVAPGRIQAGLVGYRVEGHRGAVVHSAGGVDWVDNSKATNPHAADSALAGAGEPGTVVWVAGGQLKGASVDRLIAEHAHLFRAVALLGVDRGIIHDALRRLAPGVPVFSTASTDPGAAMDECVAFAARTARPGDTVVLAPAAASLDMFSGMSARGDAFAAAAMRHCP</sequence>
<dbReference type="STRING" id="38302.SAMN04488535_0915"/>
<comment type="function">
    <text evidence="7 8">Cell wall formation. Catalyzes the addition of glutamate to the nucleotide precursor UDP-N-acetylmuramoyl-L-alanine (UMA).</text>
</comment>
<dbReference type="Pfam" id="PF08245">
    <property type="entry name" value="Mur_ligase_M"/>
    <property type="match status" value="1"/>
</dbReference>
<dbReference type="GO" id="GO:0008360">
    <property type="term" value="P:regulation of cell shape"/>
    <property type="evidence" value="ECO:0007669"/>
    <property type="project" value="UniProtKB-KW"/>
</dbReference>
<dbReference type="HAMAP" id="MF_00639">
    <property type="entry name" value="MurD"/>
    <property type="match status" value="1"/>
</dbReference>
<gene>
    <name evidence="7" type="primary">murD</name>
    <name evidence="11" type="ORF">SAMN04488535_0915</name>
</gene>
<evidence type="ECO:0000256" key="7">
    <source>
        <dbReference type="HAMAP-Rule" id="MF_00639"/>
    </source>
</evidence>
<proteinExistence type="inferred from homology"/>
<evidence type="ECO:0000256" key="3">
    <source>
        <dbReference type="ARBA" id="ARBA00022490"/>
    </source>
</evidence>
<dbReference type="OrthoDB" id="9809796at2"/>
<dbReference type="Gene3D" id="3.40.50.720">
    <property type="entry name" value="NAD(P)-binding Rossmann-like Domain"/>
    <property type="match status" value="1"/>
</dbReference>
<organism evidence="11 12">
    <name type="scientific">Corynebacterium mycetoides</name>
    <dbReference type="NCBI Taxonomy" id="38302"/>
    <lineage>
        <taxon>Bacteria</taxon>
        <taxon>Bacillati</taxon>
        <taxon>Actinomycetota</taxon>
        <taxon>Actinomycetes</taxon>
        <taxon>Mycobacteriales</taxon>
        <taxon>Corynebacteriaceae</taxon>
        <taxon>Corynebacterium</taxon>
    </lineage>
</organism>
<evidence type="ECO:0000256" key="6">
    <source>
        <dbReference type="ARBA" id="ARBA00022840"/>
    </source>
</evidence>
<dbReference type="InterPro" id="IPR013221">
    <property type="entry name" value="Mur_ligase_cen"/>
</dbReference>
<dbReference type="InterPro" id="IPR036565">
    <property type="entry name" value="Mur-like_cat_sf"/>
</dbReference>
<keyword evidence="3 7" id="KW-0963">Cytoplasm</keyword>
<comment type="subcellular location">
    <subcellularLocation>
        <location evidence="1 7 8">Cytoplasm</location>
    </subcellularLocation>
</comment>
<keyword evidence="7 8" id="KW-0961">Cell wall biogenesis/degradation</keyword>
<dbReference type="Pfam" id="PF02875">
    <property type="entry name" value="Mur_ligase_C"/>
    <property type="match status" value="1"/>
</dbReference>
<comment type="pathway">
    <text evidence="2 7 8">Cell wall biogenesis; peptidoglycan biosynthesis.</text>
</comment>
<dbReference type="SUPFAM" id="SSF53244">
    <property type="entry name" value="MurD-like peptide ligases, peptide-binding domain"/>
    <property type="match status" value="1"/>
</dbReference>
<comment type="catalytic activity">
    <reaction evidence="7 8">
        <text>UDP-N-acetyl-alpha-D-muramoyl-L-alanine + D-glutamate + ATP = UDP-N-acetyl-alpha-D-muramoyl-L-alanyl-D-glutamate + ADP + phosphate + H(+)</text>
        <dbReference type="Rhea" id="RHEA:16429"/>
        <dbReference type="ChEBI" id="CHEBI:15378"/>
        <dbReference type="ChEBI" id="CHEBI:29986"/>
        <dbReference type="ChEBI" id="CHEBI:30616"/>
        <dbReference type="ChEBI" id="CHEBI:43474"/>
        <dbReference type="ChEBI" id="CHEBI:83898"/>
        <dbReference type="ChEBI" id="CHEBI:83900"/>
        <dbReference type="ChEBI" id="CHEBI:456216"/>
        <dbReference type="EC" id="6.3.2.9"/>
    </reaction>
</comment>
<dbReference type="InterPro" id="IPR004101">
    <property type="entry name" value="Mur_ligase_C"/>
</dbReference>
<dbReference type="InterPro" id="IPR005762">
    <property type="entry name" value="MurD"/>
</dbReference>
<dbReference type="RefSeq" id="WP_092149362.1">
    <property type="nucleotide sequence ID" value="NZ_LT629700.1"/>
</dbReference>
<dbReference type="AlphaFoldDB" id="A0A1G9N8L8"/>